<dbReference type="OrthoDB" id="9783039at2"/>
<dbReference type="InterPro" id="IPR050166">
    <property type="entry name" value="ABC_transporter_ATP-bind"/>
</dbReference>
<evidence type="ECO:0000256" key="1">
    <source>
        <dbReference type="ARBA" id="ARBA00005417"/>
    </source>
</evidence>
<accession>A0A424W733</accession>
<dbReference type="PANTHER" id="PTHR42788">
    <property type="entry name" value="TAURINE IMPORT ATP-BINDING PROTEIN-RELATED"/>
    <property type="match status" value="1"/>
</dbReference>
<dbReference type="InterPro" id="IPR003439">
    <property type="entry name" value="ABC_transporter-like_ATP-bd"/>
</dbReference>
<organism evidence="7 8">
    <name type="scientific">Alcaligenes xylosoxydans xylosoxydans</name>
    <name type="common">Achromobacter xylosoxidans</name>
    <dbReference type="NCBI Taxonomy" id="85698"/>
    <lineage>
        <taxon>Bacteria</taxon>
        <taxon>Pseudomonadati</taxon>
        <taxon>Pseudomonadota</taxon>
        <taxon>Betaproteobacteria</taxon>
        <taxon>Burkholderiales</taxon>
        <taxon>Alcaligenaceae</taxon>
        <taxon>Achromobacter</taxon>
    </lineage>
</organism>
<comment type="caution">
    <text evidence="7">The sequence shown here is derived from an EMBL/GenBank/DDBJ whole genome shotgun (WGS) entry which is preliminary data.</text>
</comment>
<dbReference type="CDD" id="cd03293">
    <property type="entry name" value="ABC_NrtD_SsuB_transporters"/>
    <property type="match status" value="1"/>
</dbReference>
<dbReference type="InterPro" id="IPR017871">
    <property type="entry name" value="ABC_transporter-like_CS"/>
</dbReference>
<keyword evidence="3" id="KW-1003">Cell membrane</keyword>
<evidence type="ECO:0000313" key="7">
    <source>
        <dbReference type="EMBL" id="RPJ89055.1"/>
    </source>
</evidence>
<evidence type="ECO:0000256" key="5">
    <source>
        <dbReference type="ARBA" id="ARBA00022840"/>
    </source>
</evidence>
<dbReference type="SMART" id="SM00382">
    <property type="entry name" value="AAA"/>
    <property type="match status" value="1"/>
</dbReference>
<name>A0A424W733_ALCXX</name>
<dbReference type="InterPro" id="IPR003593">
    <property type="entry name" value="AAA+_ATPase"/>
</dbReference>
<evidence type="ECO:0000256" key="2">
    <source>
        <dbReference type="ARBA" id="ARBA00022448"/>
    </source>
</evidence>
<evidence type="ECO:0000259" key="6">
    <source>
        <dbReference type="PROSITE" id="PS50893"/>
    </source>
</evidence>
<evidence type="ECO:0000313" key="8">
    <source>
        <dbReference type="Proteomes" id="UP000285324"/>
    </source>
</evidence>
<sequence>MTQWAVSAKDVRKRYPGAAGVEALASVSVDVPRGRFVSILGPSGCGKSTFLRCVAGLETVSSGELRVEGVPVQGPPDGMGMVFQRDALLEWRSVRRNILLPVEFAHKPVAAYADKVRALLALTGLEKFAESYPRELSGGMRQRAAICRALVDDPKLLLMDEPFGALDALTRDQMNVELQRIWMETRNTVLFVTHGIAEAVFLGDVVMVFSPRPGRILETIEIDLPRPRPLALRETPQFGEYVRHIRGMFQSMGLIDEGARAASGVESVQ</sequence>
<gene>
    <name evidence="7" type="ORF">DY367_24750</name>
</gene>
<keyword evidence="2" id="KW-0813">Transport</keyword>
<keyword evidence="3" id="KW-0472">Membrane</keyword>
<feature type="domain" description="ABC transporter" evidence="6">
    <location>
        <begin position="6"/>
        <end position="236"/>
    </location>
</feature>
<dbReference type="AlphaFoldDB" id="A0A424W733"/>
<dbReference type="GO" id="GO:0016887">
    <property type="term" value="F:ATP hydrolysis activity"/>
    <property type="evidence" value="ECO:0007669"/>
    <property type="project" value="InterPro"/>
</dbReference>
<dbReference type="GO" id="GO:0005524">
    <property type="term" value="F:ATP binding"/>
    <property type="evidence" value="ECO:0007669"/>
    <property type="project" value="UniProtKB-KW"/>
</dbReference>
<proteinExistence type="inferred from homology"/>
<dbReference type="EMBL" id="QVXO01000049">
    <property type="protein sequence ID" value="RPJ89055.1"/>
    <property type="molecule type" value="Genomic_DNA"/>
</dbReference>
<dbReference type="SUPFAM" id="SSF52540">
    <property type="entry name" value="P-loop containing nucleoside triphosphate hydrolases"/>
    <property type="match status" value="1"/>
</dbReference>
<evidence type="ECO:0000256" key="3">
    <source>
        <dbReference type="ARBA" id="ARBA00022475"/>
    </source>
</evidence>
<comment type="similarity">
    <text evidence="1">Belongs to the ABC transporter superfamily.</text>
</comment>
<dbReference type="PANTHER" id="PTHR42788:SF13">
    <property type="entry name" value="ALIPHATIC SULFONATES IMPORT ATP-BINDING PROTEIN SSUB"/>
    <property type="match status" value="1"/>
</dbReference>
<dbReference type="PROSITE" id="PS50893">
    <property type="entry name" value="ABC_TRANSPORTER_2"/>
    <property type="match status" value="1"/>
</dbReference>
<dbReference type="Pfam" id="PF00005">
    <property type="entry name" value="ABC_tran"/>
    <property type="match status" value="1"/>
</dbReference>
<reference evidence="7 8" key="1">
    <citation type="submission" date="2018-08" db="EMBL/GenBank/DDBJ databases">
        <title>Achromobacter xylosoxidans Genome sequencing and assembly.</title>
        <authorList>
            <person name="Wang R."/>
            <person name="Rensing C."/>
            <person name="Li Y."/>
        </authorList>
    </citation>
    <scope>NUCLEOTIDE SEQUENCE [LARGE SCALE GENOMIC DNA]</scope>
    <source>
        <strain evidence="7 8">GD003A</strain>
    </source>
</reference>
<dbReference type="PROSITE" id="PS00211">
    <property type="entry name" value="ABC_TRANSPORTER_1"/>
    <property type="match status" value="1"/>
</dbReference>
<keyword evidence="4" id="KW-0547">Nucleotide-binding</keyword>
<evidence type="ECO:0000256" key="4">
    <source>
        <dbReference type="ARBA" id="ARBA00022741"/>
    </source>
</evidence>
<dbReference type="InterPro" id="IPR027417">
    <property type="entry name" value="P-loop_NTPase"/>
</dbReference>
<dbReference type="Gene3D" id="3.40.50.300">
    <property type="entry name" value="P-loop containing nucleotide triphosphate hydrolases"/>
    <property type="match status" value="1"/>
</dbReference>
<keyword evidence="5 7" id="KW-0067">ATP-binding</keyword>
<protein>
    <submittedName>
        <fullName evidence="7">ABC transporter ATP-binding protein</fullName>
    </submittedName>
</protein>
<dbReference type="Proteomes" id="UP000285324">
    <property type="component" value="Unassembled WGS sequence"/>
</dbReference>
<dbReference type="RefSeq" id="WP_059378461.1">
    <property type="nucleotide sequence ID" value="NZ_CP061008.1"/>
</dbReference>